<dbReference type="EMBL" id="CP144089">
    <property type="protein sequence ID" value="WWD02066.1"/>
    <property type="molecule type" value="Genomic_DNA"/>
</dbReference>
<dbReference type="SUPFAM" id="SSF46579">
    <property type="entry name" value="Prefoldin"/>
    <property type="match status" value="1"/>
</dbReference>
<dbReference type="AlphaFoldDB" id="A0AAX4K6E3"/>
<dbReference type="CDD" id="cd23158">
    <property type="entry name" value="Prefoldin_UXT"/>
    <property type="match status" value="1"/>
</dbReference>
<evidence type="ECO:0000313" key="1">
    <source>
        <dbReference type="EMBL" id="WWD02066.1"/>
    </source>
</evidence>
<proteinExistence type="predicted"/>
<gene>
    <name evidence="1" type="ORF">V865_000104</name>
</gene>
<dbReference type="RefSeq" id="XP_066080033.1">
    <property type="nucleotide sequence ID" value="XM_066223936.1"/>
</dbReference>
<evidence type="ECO:0000313" key="2">
    <source>
        <dbReference type="Proteomes" id="UP001358614"/>
    </source>
</evidence>
<dbReference type="KEGG" id="ker:91098908"/>
<accession>A0AAX4K6E3</accession>
<dbReference type="GeneID" id="91098908"/>
<organism evidence="1 2">
    <name type="scientific">Kwoniella europaea PYCC6329</name>
    <dbReference type="NCBI Taxonomy" id="1423913"/>
    <lineage>
        <taxon>Eukaryota</taxon>
        <taxon>Fungi</taxon>
        <taxon>Dikarya</taxon>
        <taxon>Basidiomycota</taxon>
        <taxon>Agaricomycotina</taxon>
        <taxon>Tremellomycetes</taxon>
        <taxon>Tremellales</taxon>
        <taxon>Cryptococcaceae</taxon>
        <taxon>Kwoniella</taxon>
    </lineage>
</organism>
<protein>
    <submittedName>
        <fullName evidence="1">Prefoldin, alpha subunit</fullName>
    </submittedName>
</protein>
<dbReference type="Pfam" id="PF02996">
    <property type="entry name" value="Prefoldin"/>
    <property type="match status" value="1"/>
</dbReference>
<dbReference type="Gene3D" id="1.10.287.370">
    <property type="match status" value="1"/>
</dbReference>
<dbReference type="InterPro" id="IPR009053">
    <property type="entry name" value="Prefoldin"/>
</dbReference>
<reference evidence="1 2" key="1">
    <citation type="submission" date="2024-01" db="EMBL/GenBank/DDBJ databases">
        <title>Comparative genomics of Cryptococcus and Kwoniella reveals pathogenesis evolution and contrasting modes of karyotype evolution via chromosome fusion or intercentromeric recombination.</title>
        <authorList>
            <person name="Coelho M.A."/>
            <person name="David-Palma M."/>
            <person name="Shea T."/>
            <person name="Bowers K."/>
            <person name="McGinley-Smith S."/>
            <person name="Mohammad A.W."/>
            <person name="Gnirke A."/>
            <person name="Yurkov A.M."/>
            <person name="Nowrousian M."/>
            <person name="Sun S."/>
            <person name="Cuomo C.A."/>
            <person name="Heitman J."/>
        </authorList>
    </citation>
    <scope>NUCLEOTIDE SEQUENCE [LARGE SCALE GENOMIC DNA]</scope>
    <source>
        <strain evidence="1 2">PYCC6329</strain>
    </source>
</reference>
<sequence length="152" mass="16991">MSSLFTATAPTQPGRAQIYSAHLQSTLLPELEVSRHALISVEHDISEYDDLLQKLDQLEKADERGIETLSELGAGVWVETRISDTKTVTLDLGLDVHMDMPLAEAREYVIKKIDVLKKKRDSLSKKEEFLVWQVGQFHGALSQSNENSISGI</sequence>
<keyword evidence="2" id="KW-1185">Reference proteome</keyword>
<dbReference type="InterPro" id="IPR004127">
    <property type="entry name" value="Prefoldin_subunit_alpha"/>
</dbReference>
<dbReference type="Proteomes" id="UP001358614">
    <property type="component" value="Chromosome 1"/>
</dbReference>
<name>A0AAX4K6E3_9TREE</name>